<dbReference type="PROSITE" id="PS50125">
    <property type="entry name" value="GUANYLATE_CYCLASE_2"/>
    <property type="match status" value="1"/>
</dbReference>
<organism evidence="3 4">
    <name type="scientific">Croceivirga thetidis</name>
    <dbReference type="NCBI Taxonomy" id="2721623"/>
    <lineage>
        <taxon>Bacteria</taxon>
        <taxon>Pseudomonadati</taxon>
        <taxon>Bacteroidota</taxon>
        <taxon>Flavobacteriia</taxon>
        <taxon>Flavobacteriales</taxon>
        <taxon>Flavobacteriaceae</taxon>
        <taxon>Croceivirga</taxon>
    </lineage>
</organism>
<evidence type="ECO:0000259" key="2">
    <source>
        <dbReference type="PROSITE" id="PS50125"/>
    </source>
</evidence>
<dbReference type="Gene3D" id="3.30.70.1230">
    <property type="entry name" value="Nucleotide cyclase"/>
    <property type="match status" value="1"/>
</dbReference>
<keyword evidence="1" id="KW-0472">Membrane</keyword>
<protein>
    <submittedName>
        <fullName evidence="3">Adenylate/guanylate cyclase domain-containing protein</fullName>
    </submittedName>
</protein>
<dbReference type="PANTHER" id="PTHR43081:SF1">
    <property type="entry name" value="ADENYLATE CYCLASE, TERMINAL-DIFFERENTIATION SPECIFIC"/>
    <property type="match status" value="1"/>
</dbReference>
<dbReference type="InterPro" id="IPR001054">
    <property type="entry name" value="A/G_cyclase"/>
</dbReference>
<feature type="transmembrane region" description="Helical" evidence="1">
    <location>
        <begin position="134"/>
        <end position="156"/>
    </location>
</feature>
<keyword evidence="4" id="KW-1185">Reference proteome</keyword>
<name>A0ABX1GTG4_9FLAO</name>
<feature type="domain" description="Guanylate cyclase" evidence="2">
    <location>
        <begin position="182"/>
        <end position="311"/>
    </location>
</feature>
<dbReference type="CDD" id="cd07302">
    <property type="entry name" value="CHD"/>
    <property type="match status" value="1"/>
</dbReference>
<reference evidence="3 4" key="1">
    <citation type="submission" date="2020-04" db="EMBL/GenBank/DDBJ databases">
        <authorList>
            <person name="Yoon J."/>
        </authorList>
    </citation>
    <scope>NUCLEOTIDE SEQUENCE [LARGE SCALE GENOMIC DNA]</scope>
    <source>
        <strain evidence="3 4">DJ-13</strain>
    </source>
</reference>
<feature type="transmembrane region" description="Helical" evidence="1">
    <location>
        <begin position="12"/>
        <end position="31"/>
    </location>
</feature>
<keyword evidence="1" id="KW-0812">Transmembrane</keyword>
<dbReference type="SUPFAM" id="SSF55073">
    <property type="entry name" value="Nucleotide cyclase"/>
    <property type="match status" value="1"/>
</dbReference>
<dbReference type="RefSeq" id="WP_168552546.1">
    <property type="nucleotide sequence ID" value="NZ_JAAWWL010000002.1"/>
</dbReference>
<comment type="caution">
    <text evidence="3">The sequence shown here is derived from an EMBL/GenBank/DDBJ whole genome shotgun (WGS) entry which is preliminary data.</text>
</comment>
<feature type="transmembrane region" description="Helical" evidence="1">
    <location>
        <begin position="87"/>
        <end position="106"/>
    </location>
</feature>
<dbReference type="Pfam" id="PF00211">
    <property type="entry name" value="Guanylate_cyc"/>
    <property type="match status" value="1"/>
</dbReference>
<keyword evidence="1" id="KW-1133">Transmembrane helix</keyword>
<proteinExistence type="predicted"/>
<feature type="transmembrane region" description="Helical" evidence="1">
    <location>
        <begin position="51"/>
        <end position="75"/>
    </location>
</feature>
<dbReference type="InterPro" id="IPR050697">
    <property type="entry name" value="Adenylyl/Guanylyl_Cyclase_3/4"/>
</dbReference>
<dbReference type="InterPro" id="IPR029787">
    <property type="entry name" value="Nucleotide_cyclase"/>
</dbReference>
<sequence length="363" mass="41230">MISPKLRWNLGRILPFGIIWLFVNWVFILSDTMALGDNPSPDGTVGFTKEVLVFASVISFLIGLVVGFTELIFVNRLFRRFSLWKTVIGKFLLYGFLFAAILYLAYPVAASLELGVPVTDAAVVEKASFFWGSYAFWSTVIQVSFSLLLCFVYAAISENLGLLVLVNLFTGKYHSPKQEERIFLFLDMYDSTSIAEALGHTRYFEFLQRYYDDMADAIIRTRGEVYQYIGDEIVITWPKHKGLPNMNCIRCFFEMKADLEQKHSKYQADFGAIPKFKGGMHMGTVTTGEVGALKKEIVYTGDVLNTSARIQGLCKELNQEFLISKELYERLAIAEVFKATVLGTHNLRGKQKDIEIYTISEKE</sequence>
<dbReference type="EMBL" id="JAAWWL010000002">
    <property type="protein sequence ID" value="NKI32336.1"/>
    <property type="molecule type" value="Genomic_DNA"/>
</dbReference>
<dbReference type="Proteomes" id="UP000718451">
    <property type="component" value="Unassembled WGS sequence"/>
</dbReference>
<evidence type="ECO:0000256" key="1">
    <source>
        <dbReference type="SAM" id="Phobius"/>
    </source>
</evidence>
<dbReference type="PANTHER" id="PTHR43081">
    <property type="entry name" value="ADENYLATE CYCLASE, TERMINAL-DIFFERENTIATION SPECIFIC-RELATED"/>
    <property type="match status" value="1"/>
</dbReference>
<gene>
    <name evidence="3" type="ORF">HCU67_10310</name>
</gene>
<evidence type="ECO:0000313" key="3">
    <source>
        <dbReference type="EMBL" id="NKI32336.1"/>
    </source>
</evidence>
<evidence type="ECO:0000313" key="4">
    <source>
        <dbReference type="Proteomes" id="UP000718451"/>
    </source>
</evidence>
<accession>A0ABX1GTG4</accession>